<keyword evidence="4" id="KW-1185">Reference proteome</keyword>
<gene>
    <name evidence="3" type="ORF">BES08_07685</name>
</gene>
<dbReference type="Gene3D" id="3.30.300.30">
    <property type="match status" value="1"/>
</dbReference>
<dbReference type="KEGG" id="nre:BES08_07685"/>
<dbReference type="InterPro" id="IPR050237">
    <property type="entry name" value="ATP-dep_AMP-bd_enzyme"/>
</dbReference>
<dbReference type="Pfam" id="PF00501">
    <property type="entry name" value="AMP-binding"/>
    <property type="match status" value="1"/>
</dbReference>
<dbReference type="Pfam" id="PF13193">
    <property type="entry name" value="AMP-binding_C"/>
    <property type="match status" value="1"/>
</dbReference>
<dbReference type="InterPro" id="IPR020845">
    <property type="entry name" value="AMP-binding_CS"/>
</dbReference>
<dbReference type="Gene3D" id="3.40.50.12780">
    <property type="entry name" value="N-terminal domain of ligase-like"/>
    <property type="match status" value="1"/>
</dbReference>
<proteinExistence type="predicted"/>
<dbReference type="PANTHER" id="PTHR43767">
    <property type="entry name" value="LONG-CHAIN-FATTY-ACID--COA LIGASE"/>
    <property type="match status" value="1"/>
</dbReference>
<dbReference type="InterPro" id="IPR042099">
    <property type="entry name" value="ANL_N_sf"/>
</dbReference>
<protein>
    <submittedName>
        <fullName evidence="3">AMP-dependent synthetase</fullName>
    </submittedName>
</protein>
<evidence type="ECO:0000313" key="4">
    <source>
        <dbReference type="Proteomes" id="UP000094626"/>
    </source>
</evidence>
<dbReference type="GO" id="GO:0016878">
    <property type="term" value="F:acid-thiol ligase activity"/>
    <property type="evidence" value="ECO:0007669"/>
    <property type="project" value="UniProtKB-ARBA"/>
</dbReference>
<dbReference type="InterPro" id="IPR045851">
    <property type="entry name" value="AMP-bd_C_sf"/>
</dbReference>
<feature type="domain" description="AMP-dependent synthetase/ligase" evidence="1">
    <location>
        <begin position="14"/>
        <end position="365"/>
    </location>
</feature>
<sequence>MSRAVRTVFDLFAHNLPEHAAKTFLVDPDRSWTYAEVAAEVGRVCAFLAASDLQPGDRVVVQVRKGMREVAAMLAVSRIGCVFVNVNTVWAGEQLHYVIEDSGARGAILEGGAAAALPGGHALAVLVAGGAPAAGMQLWDDLPAAEPEVPISRDDGDLAAIIYTSGSTGRPKGVMLTHANIVSGARSVTAYLELRGDDRLLSVLPYSFDYGFNQLTTMMLVGGTVVHQPVAMATEIVRVIREQRVTGFAAVPPLWIQFIRLLDASGEVLPSLRLVTNSGGKIPLNILERMPALLPDTRIYLMYGLTEAFRSTYLPPEKFAAKMGAIGRAVPENEVYVIREGIGIAGPGEQGELVHRGAFVSQGYWNRPDATAEKIRPCPELAALIGEEPVVYSGDIVRVDEDGDLWFVSRRDALIKSSGFRISPDEVEDIVHRSGMAADVVVFGVADDLLGQSVQVAATLAPGATREGLLAYCRKVMPAYMVPRAIHVWNAPMPRTASGKLARPEVVRLSTPGAERPQLSI</sequence>
<evidence type="ECO:0000259" key="2">
    <source>
        <dbReference type="Pfam" id="PF13193"/>
    </source>
</evidence>
<dbReference type="AlphaFoldDB" id="A0A1D8A3B7"/>
<organism evidence="3 4">
    <name type="scientific">Novosphingobium resinovorum</name>
    <dbReference type="NCBI Taxonomy" id="158500"/>
    <lineage>
        <taxon>Bacteria</taxon>
        <taxon>Pseudomonadati</taxon>
        <taxon>Pseudomonadota</taxon>
        <taxon>Alphaproteobacteria</taxon>
        <taxon>Sphingomonadales</taxon>
        <taxon>Sphingomonadaceae</taxon>
        <taxon>Novosphingobium</taxon>
    </lineage>
</organism>
<evidence type="ECO:0000313" key="3">
    <source>
        <dbReference type="EMBL" id="AOR76641.1"/>
    </source>
</evidence>
<feature type="domain" description="AMP-binding enzyme C-terminal" evidence="2">
    <location>
        <begin position="426"/>
        <end position="500"/>
    </location>
</feature>
<dbReference type="InterPro" id="IPR000873">
    <property type="entry name" value="AMP-dep_synth/lig_dom"/>
</dbReference>
<dbReference type="EMBL" id="CP017075">
    <property type="protein sequence ID" value="AOR76641.1"/>
    <property type="molecule type" value="Genomic_DNA"/>
</dbReference>
<dbReference type="InterPro" id="IPR025110">
    <property type="entry name" value="AMP-bd_C"/>
</dbReference>
<dbReference type="Proteomes" id="UP000094626">
    <property type="component" value="Chromosome"/>
</dbReference>
<dbReference type="SUPFAM" id="SSF56801">
    <property type="entry name" value="Acetyl-CoA synthetase-like"/>
    <property type="match status" value="1"/>
</dbReference>
<dbReference type="PROSITE" id="PS00455">
    <property type="entry name" value="AMP_BINDING"/>
    <property type="match status" value="1"/>
</dbReference>
<name>A0A1D8A3B7_9SPHN</name>
<dbReference type="RefSeq" id="WP_069708009.1">
    <property type="nucleotide sequence ID" value="NZ_CP017075.1"/>
</dbReference>
<dbReference type="OrthoDB" id="7488310at2"/>
<evidence type="ECO:0000259" key="1">
    <source>
        <dbReference type="Pfam" id="PF00501"/>
    </source>
</evidence>
<accession>A0A1D8A3B7</accession>
<reference evidence="4" key="1">
    <citation type="journal article" date="2017" name="J. Biotechnol.">
        <title>Complete genome sequence of Novosphingobium resinovorum SA1, a versatile xenobiotic-degrading bacterium capable of utilizing sulfanilic acid.</title>
        <authorList>
            <person name="Hegedus B."/>
            <person name="Kos P.B."/>
            <person name="Balint B."/>
            <person name="Maroti G."/>
            <person name="Gan H.M."/>
            <person name="Perei K."/>
            <person name="Rakhely G."/>
        </authorList>
    </citation>
    <scope>NUCLEOTIDE SEQUENCE [LARGE SCALE GENOMIC DNA]</scope>
    <source>
        <strain evidence="4">SA1</strain>
    </source>
</reference>
<dbReference type="PANTHER" id="PTHR43767:SF1">
    <property type="entry name" value="NONRIBOSOMAL PEPTIDE SYNTHASE PES1 (EUROFUNG)-RELATED"/>
    <property type="match status" value="1"/>
</dbReference>